<accession>A0AAE0GLQ8</accession>
<evidence type="ECO:0000313" key="1">
    <source>
        <dbReference type="EMBL" id="KAK3280223.1"/>
    </source>
</evidence>
<dbReference type="Proteomes" id="UP001190700">
    <property type="component" value="Unassembled WGS sequence"/>
</dbReference>
<name>A0AAE0GLQ8_9CHLO</name>
<protein>
    <submittedName>
        <fullName evidence="1">Uncharacterized protein</fullName>
    </submittedName>
</protein>
<sequence length="242" mass="27489">MTAVAFEGAGETSLLVTVRGSKGVQWYTKGVPRVTAVRVTRAKLVQAMLISLNHNYGWIAGKLVRQTRGVGMGGRDSPGAASCVCAFGEREFMQSLGADRRFIHFWRQADDTLALVWTLTGTRREWRRLRRRLRRYRDECYAEGMRVLMTGVAGSDADLRPAVEYCGMEIRVENKRVAIRQLMQNEKRGCMAMQDPVRDSPFVHWMSAYPESRKAATLISVISRIRAHTTDHRIPETLAQLW</sequence>
<gene>
    <name evidence="1" type="ORF">CYMTET_11929</name>
</gene>
<comment type="caution">
    <text evidence="1">The sequence shown here is derived from an EMBL/GenBank/DDBJ whole genome shotgun (WGS) entry which is preliminary data.</text>
</comment>
<dbReference type="AlphaFoldDB" id="A0AAE0GLQ8"/>
<evidence type="ECO:0000313" key="2">
    <source>
        <dbReference type="Proteomes" id="UP001190700"/>
    </source>
</evidence>
<proteinExistence type="predicted"/>
<keyword evidence="2" id="KW-1185">Reference proteome</keyword>
<organism evidence="1 2">
    <name type="scientific">Cymbomonas tetramitiformis</name>
    <dbReference type="NCBI Taxonomy" id="36881"/>
    <lineage>
        <taxon>Eukaryota</taxon>
        <taxon>Viridiplantae</taxon>
        <taxon>Chlorophyta</taxon>
        <taxon>Pyramimonadophyceae</taxon>
        <taxon>Pyramimonadales</taxon>
        <taxon>Pyramimonadaceae</taxon>
        <taxon>Cymbomonas</taxon>
    </lineage>
</organism>
<reference evidence="1 2" key="1">
    <citation type="journal article" date="2015" name="Genome Biol. Evol.">
        <title>Comparative Genomics of a Bacterivorous Green Alga Reveals Evolutionary Causalities and Consequences of Phago-Mixotrophic Mode of Nutrition.</title>
        <authorList>
            <person name="Burns J.A."/>
            <person name="Paasch A."/>
            <person name="Narechania A."/>
            <person name="Kim E."/>
        </authorList>
    </citation>
    <scope>NUCLEOTIDE SEQUENCE [LARGE SCALE GENOMIC DNA]</scope>
    <source>
        <strain evidence="1 2">PLY_AMNH</strain>
    </source>
</reference>
<dbReference type="EMBL" id="LGRX02004481">
    <property type="protein sequence ID" value="KAK3280223.1"/>
    <property type="molecule type" value="Genomic_DNA"/>
</dbReference>